<gene>
    <name evidence="1" type="ORF">CDG68_18130</name>
</gene>
<dbReference type="InterPro" id="IPR027417">
    <property type="entry name" value="P-loop_NTPase"/>
</dbReference>
<name>A0A3G2T638_9GAMM</name>
<dbReference type="SUPFAM" id="SSF52540">
    <property type="entry name" value="P-loop containing nucleoside triphosphate hydrolases"/>
    <property type="match status" value="1"/>
</dbReference>
<sequence>MTEPITSLTLFALRPIFAEVAKNINTFLSNEFKKRWNLKNYSIDNIQLIDSIEKIGLVKTLFTGADKPVDINSFFYLPWVTTKNGITKIKSLNEIPTEHSVLVEATVGQGKSILMRYLALQEPEKNKRIPIFIELKNISKEKNLNQLIKDKIISWTSDITDEQIKYILQSGKVSLFLDAFDEISKDYVLDTFSTIECFALDYKDLKLIVSSRPDHDIKFSNYFEAFSVNPYDENDQKELINILVPDSDNRKILISSIENSTPEIKNILTTPLMIGLYIKKFNIDFTPPENLTSFYKNLFEVVAKLSLKSKHVFFSELV</sequence>
<accession>A0A3G2T638</accession>
<dbReference type="EMBL" id="CP033133">
    <property type="protein sequence ID" value="AYO55452.1"/>
    <property type="molecule type" value="Genomic_DNA"/>
</dbReference>
<evidence type="ECO:0000313" key="1">
    <source>
        <dbReference type="EMBL" id="AYO55452.1"/>
    </source>
</evidence>
<organism evidence="1 2">
    <name type="scientific">Acinetobacter wuhouensis</name>
    <dbReference type="NCBI Taxonomy" id="1879050"/>
    <lineage>
        <taxon>Bacteria</taxon>
        <taxon>Pseudomonadati</taxon>
        <taxon>Pseudomonadota</taxon>
        <taxon>Gammaproteobacteria</taxon>
        <taxon>Moraxellales</taxon>
        <taxon>Moraxellaceae</taxon>
        <taxon>Acinetobacter</taxon>
    </lineage>
</organism>
<protein>
    <recommendedName>
        <fullName evidence="3">NACHT domain-containing protein</fullName>
    </recommendedName>
</protein>
<dbReference type="AlphaFoldDB" id="A0A3G2T638"/>
<dbReference type="Proteomes" id="UP000279962">
    <property type="component" value="Chromosome"/>
</dbReference>
<dbReference type="Gene3D" id="3.40.50.300">
    <property type="entry name" value="P-loop containing nucleotide triphosphate hydrolases"/>
    <property type="match status" value="1"/>
</dbReference>
<proteinExistence type="predicted"/>
<dbReference type="RefSeq" id="WP_087552304.1">
    <property type="nucleotide sequence ID" value="NZ_CP033133.1"/>
</dbReference>
<evidence type="ECO:0000313" key="2">
    <source>
        <dbReference type="Proteomes" id="UP000279962"/>
    </source>
</evidence>
<evidence type="ECO:0008006" key="3">
    <source>
        <dbReference type="Google" id="ProtNLM"/>
    </source>
</evidence>
<reference evidence="1 2" key="1">
    <citation type="submission" date="2018-10" db="EMBL/GenBank/DDBJ databases">
        <title>The complete genome of Acinetobacter wuhouensis strain WCHAW010062.</title>
        <authorList>
            <person name="Hu Y."/>
            <person name="Long H."/>
            <person name="Feng Y."/>
            <person name="Zong Z."/>
        </authorList>
    </citation>
    <scope>NUCLEOTIDE SEQUENCE [LARGE SCALE GENOMIC DNA]</scope>
    <source>
        <strain evidence="1 2">WCHAW010062</strain>
    </source>
</reference>